<keyword evidence="1" id="KW-0472">Membrane</keyword>
<proteinExistence type="predicted"/>
<protein>
    <submittedName>
        <fullName evidence="2">Uncharacterized protein</fullName>
    </submittedName>
</protein>
<evidence type="ECO:0000313" key="3">
    <source>
        <dbReference type="Proteomes" id="UP000064249"/>
    </source>
</evidence>
<evidence type="ECO:0000313" key="2">
    <source>
        <dbReference type="EMBL" id="KUK46176.1"/>
    </source>
</evidence>
<comment type="caution">
    <text evidence="2">The sequence shown here is derived from an EMBL/GenBank/DDBJ whole genome shotgun (WGS) entry which is preliminary data.</text>
</comment>
<keyword evidence="1" id="KW-1133">Transmembrane helix</keyword>
<keyword evidence="1" id="KW-0812">Transmembrane</keyword>
<dbReference type="AlphaFoldDB" id="A0A101FXH5"/>
<feature type="transmembrane region" description="Helical" evidence="1">
    <location>
        <begin position="12"/>
        <end position="39"/>
    </location>
</feature>
<reference evidence="2 3" key="1">
    <citation type="journal article" date="2015" name="MBio">
        <title>Genome-Resolved Metagenomic Analysis Reveals Roles for Candidate Phyla and Other Microbial Community Members in Biogeochemical Transformations in Oil Reservoirs.</title>
        <authorList>
            <person name="Hu P."/>
            <person name="Tom L."/>
            <person name="Singh A."/>
            <person name="Thomas B.C."/>
            <person name="Baker B.J."/>
            <person name="Piceno Y.M."/>
            <person name="Andersen G.L."/>
            <person name="Banfield J.F."/>
        </authorList>
    </citation>
    <scope>NUCLEOTIDE SEQUENCE [LARGE SCALE GENOMIC DNA]</scope>
    <source>
        <strain evidence="2">46_16</strain>
    </source>
</reference>
<feature type="transmembrane region" description="Helical" evidence="1">
    <location>
        <begin position="59"/>
        <end position="87"/>
    </location>
</feature>
<dbReference type="EMBL" id="LGFU01000059">
    <property type="protein sequence ID" value="KUK46176.1"/>
    <property type="molecule type" value="Genomic_DNA"/>
</dbReference>
<organism evidence="2 3">
    <name type="scientific">Anaerolinea thermophila</name>
    <dbReference type="NCBI Taxonomy" id="167964"/>
    <lineage>
        <taxon>Bacteria</taxon>
        <taxon>Bacillati</taxon>
        <taxon>Chloroflexota</taxon>
        <taxon>Anaerolineae</taxon>
        <taxon>Anaerolineales</taxon>
        <taxon>Anaerolineaceae</taxon>
        <taxon>Anaerolinea</taxon>
    </lineage>
</organism>
<evidence type="ECO:0000256" key="1">
    <source>
        <dbReference type="SAM" id="Phobius"/>
    </source>
</evidence>
<sequence length="108" mass="11713">MNKRFKYLRTLANIFKILGIILAALSLLGGIVVIVLGTSNGNFWRLFGLSPAVGEETGIAAGIIILVVGILGGLIEYGIGELIFVLLSIEENTYKTSVFLEEIQQDEE</sequence>
<accession>A0A101FXH5</accession>
<dbReference type="Proteomes" id="UP000064249">
    <property type="component" value="Unassembled WGS sequence"/>
</dbReference>
<gene>
    <name evidence="2" type="ORF">XD73_0942</name>
</gene>
<name>A0A101FXH5_9CHLR</name>